<reference evidence="4" key="1">
    <citation type="submission" date="2023-07" db="EMBL/GenBank/DDBJ databases">
        <title>A draft genome of Kazachstania heterogenica Y-27499.</title>
        <authorList>
            <person name="Donic C."/>
            <person name="Kralova J.S."/>
            <person name="Fidel L."/>
            <person name="Ben-Dor S."/>
            <person name="Jung S."/>
        </authorList>
    </citation>
    <scope>NUCLEOTIDE SEQUENCE [LARGE SCALE GENOMIC DNA]</scope>
    <source>
        <strain evidence="4">Y27499</strain>
    </source>
</reference>
<dbReference type="GO" id="GO:0005680">
    <property type="term" value="C:anaphase-promoting complex"/>
    <property type="evidence" value="ECO:0007669"/>
    <property type="project" value="InterPro"/>
</dbReference>
<feature type="compositionally biased region" description="Polar residues" evidence="2">
    <location>
        <begin position="98"/>
        <end position="107"/>
    </location>
</feature>
<evidence type="ECO:0000256" key="2">
    <source>
        <dbReference type="SAM" id="MobiDB-lite"/>
    </source>
</evidence>
<dbReference type="EMBL" id="JAWIZZ010000045">
    <property type="protein sequence ID" value="KAK5780060.1"/>
    <property type="molecule type" value="Genomic_DNA"/>
</dbReference>
<keyword evidence="4" id="KW-1185">Reference proteome</keyword>
<dbReference type="GO" id="GO:0031145">
    <property type="term" value="P:anaphase-promoting complex-dependent catabolic process"/>
    <property type="evidence" value="ECO:0007669"/>
    <property type="project" value="InterPro"/>
</dbReference>
<gene>
    <name evidence="3" type="ORF">RI543_002601</name>
</gene>
<keyword evidence="1" id="KW-0833">Ubl conjugation pathway</keyword>
<comment type="caution">
    <text evidence="3">The sequence shown here is derived from an EMBL/GenBank/DDBJ whole genome shotgun (WGS) entry which is preliminary data.</text>
</comment>
<dbReference type="Proteomes" id="UP001306508">
    <property type="component" value="Unassembled WGS sequence"/>
</dbReference>
<sequence>MLRRPATTLTLSKEEVTDLISHLQEKTLEERLKTRIPKQLSESTNENSKFNARKKENEKGVPVGLWKNSPLKSAPHSTRLLDQLNISSLENHPELQNLAESSASQEENPFYQPEQR</sequence>
<feature type="region of interest" description="Disordered" evidence="2">
    <location>
        <begin position="31"/>
        <end position="116"/>
    </location>
</feature>
<dbReference type="AlphaFoldDB" id="A0AAN8A8U5"/>
<accession>A0AAN8A8U5</accession>
<evidence type="ECO:0000313" key="4">
    <source>
        <dbReference type="Proteomes" id="UP001306508"/>
    </source>
</evidence>
<protein>
    <submittedName>
        <fullName evidence="3">Uncharacterized protein</fullName>
    </submittedName>
</protein>
<evidence type="ECO:0000313" key="3">
    <source>
        <dbReference type="EMBL" id="KAK5780060.1"/>
    </source>
</evidence>
<name>A0AAN8A8U5_9SACH</name>
<dbReference type="InterPro" id="IPR018860">
    <property type="entry name" value="APC_suCDC26"/>
</dbReference>
<dbReference type="Pfam" id="PF10471">
    <property type="entry name" value="ANAPC_CDC26"/>
    <property type="match status" value="1"/>
</dbReference>
<feature type="compositionally biased region" description="Polar residues" evidence="2">
    <location>
        <begin position="40"/>
        <end position="50"/>
    </location>
</feature>
<evidence type="ECO:0000256" key="1">
    <source>
        <dbReference type="ARBA" id="ARBA00022786"/>
    </source>
</evidence>
<proteinExistence type="predicted"/>
<organism evidence="3 4">
    <name type="scientific">Arxiozyma heterogenica</name>
    <dbReference type="NCBI Taxonomy" id="278026"/>
    <lineage>
        <taxon>Eukaryota</taxon>
        <taxon>Fungi</taxon>
        <taxon>Dikarya</taxon>
        <taxon>Ascomycota</taxon>
        <taxon>Saccharomycotina</taxon>
        <taxon>Saccharomycetes</taxon>
        <taxon>Saccharomycetales</taxon>
        <taxon>Saccharomycetaceae</taxon>
        <taxon>Arxiozyma</taxon>
    </lineage>
</organism>